<dbReference type="InterPro" id="IPR006114">
    <property type="entry name" value="6PGDH_C"/>
</dbReference>
<reference evidence="9" key="1">
    <citation type="submission" date="2023-06" db="EMBL/GenBank/DDBJ databases">
        <title>Multi-omics analyses reveal the molecular pathogenesis toolkit of Lasiodiplodia hormozganensis, a cross-kingdom pathogen.</title>
        <authorList>
            <person name="Felix C."/>
            <person name="Meneses R."/>
            <person name="Goncalves M.F.M."/>
            <person name="Tilleman L."/>
            <person name="Duarte A.S."/>
            <person name="Jorrin-Novo J.V."/>
            <person name="Van De Peer Y."/>
            <person name="Deforce D."/>
            <person name="Van Nieuwerburgh F."/>
            <person name="Esteves A.C."/>
            <person name="Alves A."/>
        </authorList>
    </citation>
    <scope>NUCLEOTIDE SEQUENCE</scope>
    <source>
        <strain evidence="9">CBS 339.90</strain>
    </source>
</reference>
<evidence type="ECO:0000256" key="3">
    <source>
        <dbReference type="ARBA" id="ARBA00023002"/>
    </source>
</evidence>
<dbReference type="PANTHER" id="PTHR11811">
    <property type="entry name" value="6-PHOSPHOGLUCONATE DEHYDROGENASE"/>
    <property type="match status" value="1"/>
</dbReference>
<dbReference type="EMBL" id="JAUJDW010000017">
    <property type="protein sequence ID" value="KAK0658573.1"/>
    <property type="molecule type" value="Genomic_DNA"/>
</dbReference>
<evidence type="ECO:0000256" key="4">
    <source>
        <dbReference type="ARBA" id="ARBA00023064"/>
    </source>
</evidence>
<evidence type="ECO:0000256" key="1">
    <source>
        <dbReference type="ARBA" id="ARBA00004874"/>
    </source>
</evidence>
<gene>
    <name evidence="9" type="ORF">DIS24_g4614</name>
</gene>
<dbReference type="Pfam" id="PF03446">
    <property type="entry name" value="NAD_binding_2"/>
    <property type="match status" value="1"/>
</dbReference>
<dbReference type="FunFam" id="3.40.50.720:FF:000634">
    <property type="entry name" value="6-phosphogluconate dehydrogenase, decarboxylating"/>
    <property type="match status" value="1"/>
</dbReference>
<evidence type="ECO:0000256" key="2">
    <source>
        <dbReference type="ARBA" id="ARBA00008419"/>
    </source>
</evidence>
<dbReference type="PIRSF" id="PIRSF000109">
    <property type="entry name" value="6PGD"/>
    <property type="match status" value="1"/>
</dbReference>
<keyword evidence="5 6" id="KW-0570">Pentose shunt</keyword>
<dbReference type="GO" id="GO:0004616">
    <property type="term" value="F:phosphogluconate dehydrogenase (decarboxylating) activity"/>
    <property type="evidence" value="ECO:0007669"/>
    <property type="project" value="UniProtKB-EC"/>
</dbReference>
<comment type="caution">
    <text evidence="9">The sequence shown here is derived from an EMBL/GenBank/DDBJ whole genome shotgun (WGS) entry which is preliminary data.</text>
</comment>
<dbReference type="InterPro" id="IPR006115">
    <property type="entry name" value="6PGDH_NADP-bd"/>
</dbReference>
<dbReference type="Gene3D" id="1.10.1040.10">
    <property type="entry name" value="N-(1-d-carboxylethyl)-l-norvaline Dehydrogenase, domain 2"/>
    <property type="match status" value="1"/>
</dbReference>
<feature type="active site" description="Proton donor" evidence="7">
    <location>
        <position position="200"/>
    </location>
</feature>
<dbReference type="Gene3D" id="3.40.50.720">
    <property type="entry name" value="NAD(P)-binding Rossmann-like Domain"/>
    <property type="match status" value="1"/>
</dbReference>
<dbReference type="SUPFAM" id="SSF51735">
    <property type="entry name" value="NAD(P)-binding Rossmann-fold domains"/>
    <property type="match status" value="1"/>
</dbReference>
<evidence type="ECO:0000256" key="6">
    <source>
        <dbReference type="PIRNR" id="PIRNR000109"/>
    </source>
</evidence>
<keyword evidence="6" id="KW-0521">NADP</keyword>
<dbReference type="InterPro" id="IPR013328">
    <property type="entry name" value="6PGD_dom2"/>
</dbReference>
<feature type="active site" description="Proton acceptor" evidence="7">
    <location>
        <position position="193"/>
    </location>
</feature>
<keyword evidence="3 6" id="KW-0560">Oxidoreductase</keyword>
<protein>
    <recommendedName>
        <fullName evidence="6">6-phosphogluconate dehydrogenase, decarboxylating</fullName>
        <ecNumber evidence="6">1.1.1.44</ecNumber>
    </recommendedName>
</protein>
<comment type="function">
    <text evidence="6">Catalyzes the oxidative decarboxylation of 6-phosphogluconate to ribulose 5-phosphate and CO(2), with concomitant reduction of NADP to NADPH.</text>
</comment>
<evidence type="ECO:0000256" key="7">
    <source>
        <dbReference type="PIRSR" id="PIRSR000109-1"/>
    </source>
</evidence>
<dbReference type="SMART" id="SM01350">
    <property type="entry name" value="6PGD"/>
    <property type="match status" value="1"/>
</dbReference>
<dbReference type="AlphaFoldDB" id="A0AA39YTZ4"/>
<dbReference type="InterPro" id="IPR006183">
    <property type="entry name" value="Pgluconate_DH"/>
</dbReference>
<dbReference type="EC" id="1.1.1.44" evidence="6"/>
<comment type="subunit">
    <text evidence="6">Homodimer.</text>
</comment>
<dbReference type="InterPro" id="IPR006113">
    <property type="entry name" value="6PGDH_Gnd/GntZ"/>
</dbReference>
<dbReference type="GO" id="GO:0019521">
    <property type="term" value="P:D-gluconate metabolic process"/>
    <property type="evidence" value="ECO:0007669"/>
    <property type="project" value="UniProtKB-KW"/>
</dbReference>
<dbReference type="InterPro" id="IPR036291">
    <property type="entry name" value="NAD(P)-bd_dom_sf"/>
</dbReference>
<evidence type="ECO:0000313" key="10">
    <source>
        <dbReference type="Proteomes" id="UP001175001"/>
    </source>
</evidence>
<dbReference type="GO" id="GO:0050661">
    <property type="term" value="F:NADP binding"/>
    <property type="evidence" value="ECO:0007669"/>
    <property type="project" value="InterPro"/>
</dbReference>
<comment type="similarity">
    <text evidence="2 6">Belongs to the 6-phosphogluconate dehydrogenase family.</text>
</comment>
<dbReference type="SUPFAM" id="SSF48179">
    <property type="entry name" value="6-phosphogluconate dehydrogenase C-terminal domain-like"/>
    <property type="match status" value="1"/>
</dbReference>
<evidence type="ECO:0000313" key="9">
    <source>
        <dbReference type="EMBL" id="KAK0658573.1"/>
    </source>
</evidence>
<feature type="domain" description="6-phosphogluconate dehydrogenase C-terminal" evidence="8">
    <location>
        <begin position="189"/>
        <end position="501"/>
    </location>
</feature>
<proteinExistence type="inferred from homology"/>
<dbReference type="Pfam" id="PF00393">
    <property type="entry name" value="6PGD"/>
    <property type="match status" value="1"/>
</dbReference>
<dbReference type="GO" id="GO:0006098">
    <property type="term" value="P:pentose-phosphate shunt"/>
    <property type="evidence" value="ECO:0007669"/>
    <property type="project" value="UniProtKB-KW"/>
</dbReference>
<evidence type="ECO:0000259" key="8">
    <source>
        <dbReference type="SMART" id="SM01350"/>
    </source>
</evidence>
<dbReference type="Gene3D" id="1.20.5.320">
    <property type="entry name" value="6-Phosphogluconate Dehydrogenase, domain 3"/>
    <property type="match status" value="1"/>
</dbReference>
<keyword evidence="4" id="KW-0311">Gluconate utilization</keyword>
<dbReference type="InterPro" id="IPR008927">
    <property type="entry name" value="6-PGluconate_DH-like_C_sf"/>
</dbReference>
<keyword evidence="10" id="KW-1185">Reference proteome</keyword>
<name>A0AA39YTZ4_9PEZI</name>
<comment type="pathway">
    <text evidence="1 6">Carbohydrate degradation; pentose phosphate pathway; D-ribulose 5-phosphate from D-glucose 6-phosphate (oxidative stage): step 3/3.</text>
</comment>
<comment type="catalytic activity">
    <reaction evidence="6">
        <text>6-phospho-D-gluconate + NADP(+) = D-ribulose 5-phosphate + CO2 + NADPH</text>
        <dbReference type="Rhea" id="RHEA:10116"/>
        <dbReference type="ChEBI" id="CHEBI:16526"/>
        <dbReference type="ChEBI" id="CHEBI:57783"/>
        <dbReference type="ChEBI" id="CHEBI:58121"/>
        <dbReference type="ChEBI" id="CHEBI:58349"/>
        <dbReference type="ChEBI" id="CHEBI:58759"/>
        <dbReference type="EC" id="1.1.1.44"/>
    </reaction>
</comment>
<evidence type="ECO:0000256" key="5">
    <source>
        <dbReference type="ARBA" id="ARBA00023126"/>
    </source>
</evidence>
<accession>A0AA39YTZ4</accession>
<organism evidence="9 10">
    <name type="scientific">Lasiodiplodia hormozganensis</name>
    <dbReference type="NCBI Taxonomy" id="869390"/>
    <lineage>
        <taxon>Eukaryota</taxon>
        <taxon>Fungi</taxon>
        <taxon>Dikarya</taxon>
        <taxon>Ascomycota</taxon>
        <taxon>Pezizomycotina</taxon>
        <taxon>Dothideomycetes</taxon>
        <taxon>Dothideomycetes incertae sedis</taxon>
        <taxon>Botryosphaeriales</taxon>
        <taxon>Botryosphaeriaceae</taxon>
        <taxon>Lasiodiplodia</taxon>
    </lineage>
</organism>
<dbReference type="PRINTS" id="PR00076">
    <property type="entry name" value="6PGDHDRGNASE"/>
</dbReference>
<dbReference type="Proteomes" id="UP001175001">
    <property type="component" value="Unassembled WGS sequence"/>
</dbReference>
<sequence>MAPSLDIKKLAMIGCGNMGGGMALLFAEHGVKVSLQDPSEQAMDKVIQKAKDCPHIPAGSVSKFFDYESLCASLDSPRVFVFSLPHGSVGDTVLSGLMPYLDKGDIIIDAGNEHWQNTERRQGKCSTRGVRYIGMGVSGGYQAARQGPSMCPGGDDESLNLVLPLLKKVAAKDNNGTPCVGQAGTGGSGHYVKMIHNGIEHGMISAVSEAYDIMKKGLGMSNEEVGSVFEQWNSKGELQGTFLIWISADICRIKDKSRNDEYVVDTVEDKVVQDITGEEGTGIWSNEEAVAQHIPAPTLTTAHYLRLASAYRYQRVRAQQTIGGEFSPQPLDLAGQSKQDFLEALRRATYAAFLASYIQGINVIESANQANHWNIDYGAVLQIWRSGCIIQADHIASLLHPIFTNYRALDTINLLFQPTVMTELKACVVALREVVVKATIADHIVPALSASLEYVKYQTSTSLPMSFAEAQLDYFGAHMYDRKGEEGTGAPTEGKYHFEWKPAKSSIA</sequence>